<protein>
    <submittedName>
        <fullName evidence="9">Undecaprenyl-phosphate glucose phosphotransferase</fullName>
    </submittedName>
</protein>
<keyword evidence="10" id="KW-1185">Reference proteome</keyword>
<accession>A0A2I6SB45</accession>
<dbReference type="NCBIfam" id="TIGR03023">
    <property type="entry name" value="WcaJ_sugtrans"/>
    <property type="match status" value="1"/>
</dbReference>
<comment type="similarity">
    <text evidence="2">Belongs to the bacterial sugar transferase family.</text>
</comment>
<keyword evidence="3 9" id="KW-0808">Transferase</keyword>
<evidence type="ECO:0000259" key="8">
    <source>
        <dbReference type="Pfam" id="PF02397"/>
    </source>
</evidence>
<dbReference type="NCBIfam" id="TIGR03025">
    <property type="entry name" value="EPS_sugtrans"/>
    <property type="match status" value="1"/>
</dbReference>
<keyword evidence="4 7" id="KW-0812">Transmembrane</keyword>
<keyword evidence="6 7" id="KW-0472">Membrane</keyword>
<evidence type="ECO:0000256" key="1">
    <source>
        <dbReference type="ARBA" id="ARBA00004141"/>
    </source>
</evidence>
<proteinExistence type="inferred from homology"/>
<evidence type="ECO:0000256" key="4">
    <source>
        <dbReference type="ARBA" id="ARBA00022692"/>
    </source>
</evidence>
<dbReference type="InterPro" id="IPR003362">
    <property type="entry name" value="Bact_transf"/>
</dbReference>
<dbReference type="EMBL" id="CP025682">
    <property type="protein sequence ID" value="AUN96467.1"/>
    <property type="molecule type" value="Genomic_DNA"/>
</dbReference>
<gene>
    <name evidence="9" type="ORF">C0099_12755</name>
</gene>
<dbReference type="InterPro" id="IPR017475">
    <property type="entry name" value="EPS_sugar_tfrase"/>
</dbReference>
<dbReference type="InterPro" id="IPR017473">
    <property type="entry name" value="Undecaprenyl-P_gluc_Ptfrase"/>
</dbReference>
<dbReference type="Pfam" id="PF13727">
    <property type="entry name" value="CoA_binding_3"/>
    <property type="match status" value="1"/>
</dbReference>
<feature type="transmembrane region" description="Helical" evidence="7">
    <location>
        <begin position="57"/>
        <end position="78"/>
    </location>
</feature>
<dbReference type="OrthoDB" id="9808602at2"/>
<keyword evidence="5 7" id="KW-1133">Transmembrane helix</keyword>
<dbReference type="Pfam" id="PF02397">
    <property type="entry name" value="Bac_transf"/>
    <property type="match status" value="1"/>
</dbReference>
<evidence type="ECO:0000256" key="7">
    <source>
        <dbReference type="SAM" id="Phobius"/>
    </source>
</evidence>
<evidence type="ECO:0000313" key="10">
    <source>
        <dbReference type="Proteomes" id="UP000242205"/>
    </source>
</evidence>
<feature type="transmembrane region" description="Helical" evidence="7">
    <location>
        <begin position="90"/>
        <end position="108"/>
    </location>
</feature>
<name>A0A2I6SB45_9RHOO</name>
<feature type="domain" description="Bacterial sugar transferase" evidence="8">
    <location>
        <begin position="255"/>
        <end position="440"/>
    </location>
</feature>
<dbReference type="Proteomes" id="UP000242205">
    <property type="component" value="Chromosome"/>
</dbReference>
<evidence type="ECO:0000256" key="6">
    <source>
        <dbReference type="ARBA" id="ARBA00023136"/>
    </source>
</evidence>
<feature type="transmembrane region" description="Helical" evidence="7">
    <location>
        <begin position="260"/>
        <end position="281"/>
    </location>
</feature>
<evidence type="ECO:0000313" key="9">
    <source>
        <dbReference type="EMBL" id="AUN96467.1"/>
    </source>
</evidence>
<dbReference type="GO" id="GO:0009242">
    <property type="term" value="P:colanic acid biosynthetic process"/>
    <property type="evidence" value="ECO:0007669"/>
    <property type="project" value="TreeGrafter"/>
</dbReference>
<comment type="subcellular location">
    <subcellularLocation>
        <location evidence="1">Membrane</location>
        <topology evidence="1">Multi-pass membrane protein</topology>
    </subcellularLocation>
</comment>
<reference evidence="9 10" key="1">
    <citation type="submission" date="2018-01" db="EMBL/GenBank/DDBJ databases">
        <authorList>
            <person name="Fu G.-Y."/>
        </authorList>
    </citation>
    <scope>NUCLEOTIDE SEQUENCE [LARGE SCALE GENOMIC DNA]</scope>
    <source>
        <strain evidence="9 10">SY39</strain>
    </source>
</reference>
<dbReference type="Gene3D" id="3.40.50.720">
    <property type="entry name" value="NAD(P)-binding Rossmann-like Domain"/>
    <property type="match status" value="1"/>
</dbReference>
<dbReference type="PANTHER" id="PTHR30576:SF21">
    <property type="entry name" value="UDP-GLUCOSE:UNDECAPRENYL-PHOSPHATE GLUCOSE-1-PHOSPHATE TRANSFERASE"/>
    <property type="match status" value="1"/>
</dbReference>
<sequence length="446" mass="50405">MVVATGMVAHLLRFGGDALLEPVRYVYAVFAGALLTHVIFTQLGVYRSWGHGSRVIAYGRVLLGWSLVLAVLASLSFLSKTGTDFSRLWFGYWGALGLAGLLASRLILRRIVDFAHRRGYGLRNVALVGPYDGVRELTQHLADFRWSGYRVTMVCTDRPVPEGDRPAGVAFNSTVALGTSIREVEADEVWLTWPMRGERRIRESIDALQDTPVNIRWAPDIFTFRLINHGVTEIAGIPMLDLSISPISGANKLVKACEDYVLASIFLTLLSPLLLAIAVGVKASSPGPVLFRQIRHGWDGREIEVWKFRSMHVHREDDGRVTQARREDPRVTGFGAFLRRTSLDELPQLINVLQGRMSIVGPRPHALAHNEHYKKLIPNYLLRHRVKPGITGWAQVNGLRGETETVDKMQRRVEYDLYYIEHWSVWFDLRIIWRTAAAVLFDRNAY</sequence>
<dbReference type="PANTHER" id="PTHR30576">
    <property type="entry name" value="COLANIC BIOSYNTHESIS UDP-GLUCOSE LIPID CARRIER TRANSFERASE"/>
    <property type="match status" value="1"/>
</dbReference>
<dbReference type="GO" id="GO:0089702">
    <property type="term" value="F:undecaprenyl-phosphate glucose phosphotransferase activity"/>
    <property type="evidence" value="ECO:0007669"/>
    <property type="project" value="TreeGrafter"/>
</dbReference>
<evidence type="ECO:0000256" key="2">
    <source>
        <dbReference type="ARBA" id="ARBA00006464"/>
    </source>
</evidence>
<dbReference type="AlphaFoldDB" id="A0A2I6SB45"/>
<dbReference type="GO" id="GO:0016020">
    <property type="term" value="C:membrane"/>
    <property type="evidence" value="ECO:0007669"/>
    <property type="project" value="UniProtKB-SubCell"/>
</dbReference>
<evidence type="ECO:0000256" key="5">
    <source>
        <dbReference type="ARBA" id="ARBA00022989"/>
    </source>
</evidence>
<evidence type="ECO:0000256" key="3">
    <source>
        <dbReference type="ARBA" id="ARBA00022679"/>
    </source>
</evidence>
<feature type="transmembrane region" description="Helical" evidence="7">
    <location>
        <begin position="25"/>
        <end position="45"/>
    </location>
</feature>
<dbReference type="KEGG" id="atw:C0099_12755"/>
<organism evidence="9 10">
    <name type="scientific">Pseudazoarcus pumilus</name>
    <dbReference type="NCBI Taxonomy" id="2067960"/>
    <lineage>
        <taxon>Bacteria</taxon>
        <taxon>Pseudomonadati</taxon>
        <taxon>Pseudomonadota</taxon>
        <taxon>Betaproteobacteria</taxon>
        <taxon>Rhodocyclales</taxon>
        <taxon>Zoogloeaceae</taxon>
        <taxon>Pseudazoarcus</taxon>
    </lineage>
</organism>